<dbReference type="InterPro" id="IPR004535">
    <property type="entry name" value="Transl_elong_SelB"/>
</dbReference>
<evidence type="ECO:0000256" key="1">
    <source>
        <dbReference type="ARBA" id="ARBA00004496"/>
    </source>
</evidence>
<dbReference type="PANTHER" id="PTHR43721:SF9">
    <property type="entry name" value="GTP-BINDING PROTEIN 1"/>
    <property type="match status" value="1"/>
</dbReference>
<dbReference type="SUPFAM" id="SSF52540">
    <property type="entry name" value="P-loop containing nucleoside triphosphate hydrolases"/>
    <property type="match status" value="1"/>
</dbReference>
<dbReference type="CDD" id="cd04171">
    <property type="entry name" value="SelB"/>
    <property type="match status" value="1"/>
</dbReference>
<dbReference type="PROSITE" id="PS51722">
    <property type="entry name" value="G_TR_2"/>
    <property type="match status" value="1"/>
</dbReference>
<evidence type="ECO:0000313" key="10">
    <source>
        <dbReference type="EMBL" id="AUB84279.1"/>
    </source>
</evidence>
<dbReference type="Pfam" id="PF25461">
    <property type="entry name" value="Beta-barrel_SelB"/>
    <property type="match status" value="1"/>
</dbReference>
<dbReference type="Gene3D" id="2.40.30.10">
    <property type="entry name" value="Translation factors"/>
    <property type="match status" value="1"/>
</dbReference>
<dbReference type="NCBIfam" id="TIGR00475">
    <property type="entry name" value="selB"/>
    <property type="match status" value="1"/>
</dbReference>
<dbReference type="InterPro" id="IPR015190">
    <property type="entry name" value="Elong_fac_SelB-wing-hlx_typ-2"/>
</dbReference>
<dbReference type="InterPro" id="IPR015191">
    <property type="entry name" value="SelB_WHD4"/>
</dbReference>
<dbReference type="SUPFAM" id="SSF50465">
    <property type="entry name" value="EF-Tu/eEF-1alpha/eIF2-gamma C-terminal domain"/>
    <property type="match status" value="1"/>
</dbReference>
<dbReference type="GO" id="GO:0003924">
    <property type="term" value="F:GTPase activity"/>
    <property type="evidence" value="ECO:0007669"/>
    <property type="project" value="InterPro"/>
</dbReference>
<dbReference type="AlphaFoldDB" id="A0A2K8UFM2"/>
<protein>
    <recommendedName>
        <fullName evidence="2">Selenocysteine-specific elongation factor</fullName>
    </recommendedName>
    <alternativeName>
        <fullName evidence="8">SelB translation factor</fullName>
    </alternativeName>
</protein>
<dbReference type="InterPro" id="IPR009001">
    <property type="entry name" value="Transl_elong_EF1A/Init_IF2_C"/>
</dbReference>
<evidence type="ECO:0000313" key="11">
    <source>
        <dbReference type="Proteomes" id="UP000232638"/>
    </source>
</evidence>
<name>A0A2K8UFM2_9GAMM</name>
<dbReference type="SUPFAM" id="SSF50447">
    <property type="entry name" value="Translation proteins"/>
    <property type="match status" value="1"/>
</dbReference>
<dbReference type="CDD" id="cd15491">
    <property type="entry name" value="selB_III"/>
    <property type="match status" value="1"/>
</dbReference>
<dbReference type="Pfam" id="PF00009">
    <property type="entry name" value="GTP_EFTU"/>
    <property type="match status" value="1"/>
</dbReference>
<feature type="domain" description="Tr-type G" evidence="9">
    <location>
        <begin position="1"/>
        <end position="170"/>
    </location>
</feature>
<sequence length="635" mass="67743">MIIGTAGHIDHGKSALVRALTGVETDRLPEEQARGITLDLGFAYQEIDTGEVLGFVDVPGHERLVHNMVAGAAGIDYVILVVAADDGPMPQTREHLEILDLLGLERGLVALTKIDRVPPARVSQAAAEVRALLQGTALAGAPVFPVNTLSGDGIEPLALHLRAAAADLPTRRGGGGFRLAVDRSFSIAGAGTVVTGIVLDGRVRPGDRLLVSPAGHPVRVRGVHAQGRPTQEGRAGQRCALNLADLHRDAVGRGDLVLAPALHLPTRRLDVRLRVLAAEPGPLKHWTPVHCHLGAAHLTGRVAVLDGEAIAPGAVGLAQLILDADLAALRGDRLILRDQSARRTIAGGWVLDPEPPARGRRRPARLALLAALSERETLSAAAAALDLAEQGLSLERLERHWNLDPGQAAAIAALPGGERLDTPAGPLLFARAHWQALQQRVLAALAQGHAEHPDQLGPDRERLRRGACPAMERAAFAGLLERMVAAGALMRSGPWVHLPGHAVRLAPADATLWQTGIRPLLEAQPFQPPRVRDLARALAQDEALIRQLLQRLAAMGEVYRVAHDHYFTPTAVADLGAIALRLTETDGAARAAAFRDAAGTGRKLAIQILEFFDRIGYSRRIGDDHRVFRDSLLTR</sequence>
<dbReference type="SUPFAM" id="SSF46785">
    <property type="entry name" value="Winged helix' DNA-binding domain"/>
    <property type="match status" value="3"/>
</dbReference>
<dbReference type="GO" id="GO:0005525">
    <property type="term" value="F:GTP binding"/>
    <property type="evidence" value="ECO:0007669"/>
    <property type="project" value="UniProtKB-KW"/>
</dbReference>
<keyword evidence="3" id="KW-0963">Cytoplasm</keyword>
<keyword evidence="5" id="KW-0648">Protein biosynthesis</keyword>
<reference evidence="10 11" key="1">
    <citation type="submission" date="2017-03" db="EMBL/GenBank/DDBJ databases">
        <title>Complete genome sequence of Candidatus 'Thiodictyon syntrophicum' sp. nov. strain Cad16T, a photolithoautotroph purple sulfur bacterium isolated from an alpine meromictic lake.</title>
        <authorList>
            <person name="Luedin S.M."/>
            <person name="Pothier J.F."/>
            <person name="Danza F."/>
            <person name="Storelli N."/>
            <person name="Wittwer M."/>
            <person name="Tonolla M."/>
        </authorList>
    </citation>
    <scope>NUCLEOTIDE SEQUENCE [LARGE SCALE GENOMIC DNA]</scope>
    <source>
        <strain evidence="10 11">Cad16T</strain>
    </source>
</reference>
<dbReference type="InterPro" id="IPR050055">
    <property type="entry name" value="EF-Tu_GTPase"/>
</dbReference>
<evidence type="ECO:0000256" key="3">
    <source>
        <dbReference type="ARBA" id="ARBA00022490"/>
    </source>
</evidence>
<evidence type="ECO:0000256" key="7">
    <source>
        <dbReference type="ARBA" id="ARBA00025526"/>
    </source>
</evidence>
<dbReference type="GO" id="GO:0005737">
    <property type="term" value="C:cytoplasm"/>
    <property type="evidence" value="ECO:0007669"/>
    <property type="project" value="UniProtKB-SubCell"/>
</dbReference>
<dbReference type="InterPro" id="IPR048931">
    <property type="entry name" value="WHD_2nd_SelB_bact"/>
</dbReference>
<keyword evidence="10" id="KW-0251">Elongation factor</keyword>
<dbReference type="PRINTS" id="PR00315">
    <property type="entry name" value="ELONGATNFCT"/>
</dbReference>
<keyword evidence="6" id="KW-0342">GTP-binding</keyword>
<dbReference type="OrthoDB" id="9803139at2"/>
<gene>
    <name evidence="10" type="ORF">THSYN_27315</name>
</gene>
<evidence type="ECO:0000256" key="2">
    <source>
        <dbReference type="ARBA" id="ARBA00015953"/>
    </source>
</evidence>
<dbReference type="InterPro" id="IPR057335">
    <property type="entry name" value="Beta-barrel_SelB"/>
</dbReference>
<dbReference type="Pfam" id="PF09106">
    <property type="entry name" value="WHD_2nd_SelB"/>
    <property type="match status" value="1"/>
</dbReference>
<accession>A0A2K8UFM2</accession>
<dbReference type="Pfam" id="PF09107">
    <property type="entry name" value="WHD_3rd_SelB"/>
    <property type="match status" value="1"/>
</dbReference>
<dbReference type="Gene3D" id="3.40.50.300">
    <property type="entry name" value="P-loop containing nucleotide triphosphate hydrolases"/>
    <property type="match status" value="1"/>
</dbReference>
<dbReference type="GO" id="GO:0003723">
    <property type="term" value="F:RNA binding"/>
    <property type="evidence" value="ECO:0007669"/>
    <property type="project" value="InterPro"/>
</dbReference>
<organism evidence="10 11">
    <name type="scientific">Candidatus Thiodictyon syntrophicum</name>
    <dbReference type="NCBI Taxonomy" id="1166950"/>
    <lineage>
        <taxon>Bacteria</taxon>
        <taxon>Pseudomonadati</taxon>
        <taxon>Pseudomonadota</taxon>
        <taxon>Gammaproteobacteria</taxon>
        <taxon>Chromatiales</taxon>
        <taxon>Chromatiaceae</taxon>
        <taxon>Thiodictyon</taxon>
    </lineage>
</organism>
<dbReference type="Pfam" id="PF21214">
    <property type="entry name" value="WHD_2nd_SelB_bact"/>
    <property type="match status" value="1"/>
</dbReference>
<dbReference type="PANTHER" id="PTHR43721">
    <property type="entry name" value="ELONGATION FACTOR TU-RELATED"/>
    <property type="match status" value="1"/>
</dbReference>
<dbReference type="GO" id="GO:0003746">
    <property type="term" value="F:translation elongation factor activity"/>
    <property type="evidence" value="ECO:0007669"/>
    <property type="project" value="UniProtKB-KW"/>
</dbReference>
<dbReference type="KEGG" id="tsy:THSYN_27315"/>
<comment type="function">
    <text evidence="7">Translation factor necessary for the incorporation of selenocysteine into proteins. It probably replaces EF-Tu for the insertion of selenocysteine directed by the UGA codon. SelB binds GTP and GDP.</text>
</comment>
<dbReference type="EMBL" id="CP020370">
    <property type="protein sequence ID" value="AUB84279.1"/>
    <property type="molecule type" value="Genomic_DNA"/>
</dbReference>
<evidence type="ECO:0000256" key="5">
    <source>
        <dbReference type="ARBA" id="ARBA00022917"/>
    </source>
</evidence>
<evidence type="ECO:0000256" key="6">
    <source>
        <dbReference type="ARBA" id="ARBA00023134"/>
    </source>
</evidence>
<dbReference type="InterPro" id="IPR009000">
    <property type="entry name" value="Transl_B-barrel_sf"/>
</dbReference>
<evidence type="ECO:0000256" key="8">
    <source>
        <dbReference type="ARBA" id="ARBA00031615"/>
    </source>
</evidence>
<dbReference type="InterPro" id="IPR036388">
    <property type="entry name" value="WH-like_DNA-bd_sf"/>
</dbReference>
<dbReference type="InterPro" id="IPR027417">
    <property type="entry name" value="P-loop_NTPase"/>
</dbReference>
<keyword evidence="11" id="KW-1185">Reference proteome</keyword>
<dbReference type="InterPro" id="IPR004161">
    <property type="entry name" value="EFTu-like_2"/>
</dbReference>
<dbReference type="InterPro" id="IPR000795">
    <property type="entry name" value="T_Tr_GTP-bd_dom"/>
</dbReference>
<dbReference type="RefSeq" id="WP_100921941.1">
    <property type="nucleotide sequence ID" value="NZ_CP020370.1"/>
</dbReference>
<dbReference type="GO" id="GO:0001514">
    <property type="term" value="P:selenocysteine incorporation"/>
    <property type="evidence" value="ECO:0007669"/>
    <property type="project" value="InterPro"/>
</dbReference>
<keyword evidence="4" id="KW-0547">Nucleotide-binding</keyword>
<dbReference type="InterPro" id="IPR036390">
    <property type="entry name" value="WH_DNA-bd_sf"/>
</dbReference>
<dbReference type="Pfam" id="PF03144">
    <property type="entry name" value="GTP_EFTU_D2"/>
    <property type="match status" value="1"/>
</dbReference>
<dbReference type="Proteomes" id="UP000232638">
    <property type="component" value="Chromosome"/>
</dbReference>
<dbReference type="Gene3D" id="1.10.10.10">
    <property type="entry name" value="Winged helix-like DNA-binding domain superfamily/Winged helix DNA-binding domain"/>
    <property type="match status" value="3"/>
</dbReference>
<evidence type="ECO:0000256" key="4">
    <source>
        <dbReference type="ARBA" id="ARBA00022741"/>
    </source>
</evidence>
<comment type="subcellular location">
    <subcellularLocation>
        <location evidence="1">Cytoplasm</location>
    </subcellularLocation>
</comment>
<proteinExistence type="predicted"/>
<evidence type="ECO:0000259" key="9">
    <source>
        <dbReference type="PROSITE" id="PS51722"/>
    </source>
</evidence>